<evidence type="ECO:0000313" key="3">
    <source>
        <dbReference type="Proteomes" id="UP000184130"/>
    </source>
</evidence>
<accession>A0A1M6ZAJ2</accession>
<dbReference type="PANTHER" id="PTHR34301">
    <property type="entry name" value="DNA-BINDING PROTEIN-RELATED"/>
    <property type="match status" value="1"/>
</dbReference>
<dbReference type="GO" id="GO:0005524">
    <property type="term" value="F:ATP binding"/>
    <property type="evidence" value="ECO:0007669"/>
    <property type="project" value="InterPro"/>
</dbReference>
<dbReference type="PANTHER" id="PTHR34301:SF8">
    <property type="entry name" value="ATPASE DOMAIN-CONTAINING PROTEIN"/>
    <property type="match status" value="1"/>
</dbReference>
<dbReference type="RefSeq" id="WP_073211865.1">
    <property type="nucleotide sequence ID" value="NZ_FRBD01000046.1"/>
</dbReference>
<evidence type="ECO:0000313" key="2">
    <source>
        <dbReference type="EMBL" id="SHL27464.1"/>
    </source>
</evidence>
<organism evidence="2 3">
    <name type="scientific">Xylanibacter ruminicola</name>
    <name type="common">Prevotella ruminicola</name>
    <dbReference type="NCBI Taxonomy" id="839"/>
    <lineage>
        <taxon>Bacteria</taxon>
        <taxon>Pseudomonadati</taxon>
        <taxon>Bacteroidota</taxon>
        <taxon>Bacteroidia</taxon>
        <taxon>Bacteroidales</taxon>
        <taxon>Prevotellaceae</taxon>
        <taxon>Xylanibacter</taxon>
    </lineage>
</organism>
<dbReference type="Gene3D" id="3.40.50.300">
    <property type="entry name" value="P-loop containing nucleotide triphosphate hydrolases"/>
    <property type="match status" value="1"/>
</dbReference>
<dbReference type="OrthoDB" id="9805535at2"/>
<dbReference type="InterPro" id="IPR027417">
    <property type="entry name" value="P-loop_NTPase"/>
</dbReference>
<protein>
    <submittedName>
        <fullName evidence="2">Predicted ATPase, AAA+ ATPase superfamily</fullName>
    </submittedName>
</protein>
<evidence type="ECO:0000259" key="1">
    <source>
        <dbReference type="Pfam" id="PF01637"/>
    </source>
</evidence>
<feature type="domain" description="ATPase" evidence="1">
    <location>
        <begin position="21"/>
        <end position="260"/>
    </location>
</feature>
<sequence length="379" mass="43614">MNEVYVKNPFVVGKYLSDEYFCDRVEETNFLRKQIQNGRNVALISPRRIGKSGLIQHFFCQDDIKENYHLFFVDIYATTSLAELVYTLGKEIYEQLKPQPTKWKEKFFQTISSFRMGFKLDAMTGAPSFDLGLGDVQAPQTTLDEIFAYIEEADKSCIIAIDEFQQIGEYAEKNVEALLRTKIQKCTRAQFIFSGSKRHVMSNMFNSPSKPFYQSAISMGLEPIPLNVYSDFAICLFEKRDKHIEPAVIEKIWNLYDGYTWFVQMMMNELFALTKDGDTCKEGLIVGAQHNVVMSQEASYMDLLSRIPPKQKAVLQAIAKEGVAVNITSSKFIKKYNLNSASSVQSAVKLLLKNDLITQIDNTYRVYDYFFKEWLAKVY</sequence>
<dbReference type="EMBL" id="FRBD01000046">
    <property type="protein sequence ID" value="SHL27464.1"/>
    <property type="molecule type" value="Genomic_DNA"/>
</dbReference>
<proteinExistence type="predicted"/>
<dbReference type="AlphaFoldDB" id="A0A1M6ZAJ2"/>
<gene>
    <name evidence="2" type="ORF">SAMN05216463_1463</name>
</gene>
<dbReference type="Proteomes" id="UP000184130">
    <property type="component" value="Unassembled WGS sequence"/>
</dbReference>
<dbReference type="Pfam" id="PF01637">
    <property type="entry name" value="ATPase_2"/>
    <property type="match status" value="1"/>
</dbReference>
<name>A0A1M6ZAJ2_XYLRU</name>
<dbReference type="InterPro" id="IPR011579">
    <property type="entry name" value="ATPase_dom"/>
</dbReference>
<dbReference type="SUPFAM" id="SSF52540">
    <property type="entry name" value="P-loop containing nucleoside triphosphate hydrolases"/>
    <property type="match status" value="1"/>
</dbReference>
<reference evidence="2 3" key="1">
    <citation type="submission" date="2016-11" db="EMBL/GenBank/DDBJ databases">
        <authorList>
            <person name="Jaros S."/>
            <person name="Januszkiewicz K."/>
            <person name="Wedrychowicz H."/>
        </authorList>
    </citation>
    <scope>NUCLEOTIDE SEQUENCE [LARGE SCALE GENOMIC DNA]</scope>
    <source>
        <strain evidence="2 3">KHT3</strain>
    </source>
</reference>